<dbReference type="InterPro" id="IPR004732">
    <property type="entry name" value="Transaldolase_2"/>
</dbReference>
<evidence type="ECO:0000256" key="2">
    <source>
        <dbReference type="ARBA" id="ARBA00004496"/>
    </source>
</evidence>
<name>A0A543HIP9_9MICO</name>
<dbReference type="EC" id="2.2.1.2" evidence="5 10"/>
<dbReference type="InterPro" id="IPR001585">
    <property type="entry name" value="TAL/FSA"/>
</dbReference>
<dbReference type="OrthoDB" id="9809101at2"/>
<dbReference type="Gene3D" id="3.20.20.70">
    <property type="entry name" value="Aldolase class I"/>
    <property type="match status" value="1"/>
</dbReference>
<evidence type="ECO:0000256" key="6">
    <source>
        <dbReference type="ARBA" id="ARBA00022490"/>
    </source>
</evidence>
<keyword evidence="6 10" id="KW-0963">Cytoplasm</keyword>
<dbReference type="NCBIfam" id="TIGR00876">
    <property type="entry name" value="tal_mycobact"/>
    <property type="match status" value="1"/>
</dbReference>
<evidence type="ECO:0000313" key="12">
    <source>
        <dbReference type="Proteomes" id="UP000316747"/>
    </source>
</evidence>
<dbReference type="InterPro" id="IPR013785">
    <property type="entry name" value="Aldolase_TIM"/>
</dbReference>
<dbReference type="GO" id="GO:0005975">
    <property type="term" value="P:carbohydrate metabolic process"/>
    <property type="evidence" value="ECO:0007669"/>
    <property type="project" value="InterPro"/>
</dbReference>
<dbReference type="CDD" id="cd00955">
    <property type="entry name" value="Transaldolase_like"/>
    <property type="match status" value="1"/>
</dbReference>
<evidence type="ECO:0000256" key="5">
    <source>
        <dbReference type="ARBA" id="ARBA00013151"/>
    </source>
</evidence>
<comment type="function">
    <text evidence="1 10">Transaldolase is important for the balance of metabolites in the pentose-phosphate pathway.</text>
</comment>
<gene>
    <name evidence="10" type="primary">tal</name>
    <name evidence="11" type="ORF">FBY41_3581</name>
</gene>
<reference evidence="11 12" key="1">
    <citation type="submission" date="2019-06" db="EMBL/GenBank/DDBJ databases">
        <title>Genome sequencing of plant associated microbes to promote plant fitness in Sorghum bicolor and Oryza sativa.</title>
        <authorList>
            <person name="Coleman-Derr D."/>
        </authorList>
    </citation>
    <scope>NUCLEOTIDE SEQUENCE [LARGE SCALE GENOMIC DNA]</scope>
    <source>
        <strain evidence="11 12">KV-663</strain>
    </source>
</reference>
<evidence type="ECO:0000256" key="1">
    <source>
        <dbReference type="ARBA" id="ARBA00003518"/>
    </source>
</evidence>
<dbReference type="PANTHER" id="PTHR10683">
    <property type="entry name" value="TRANSALDOLASE"/>
    <property type="match status" value="1"/>
</dbReference>
<comment type="caution">
    <text evidence="11">The sequence shown here is derived from an EMBL/GenBank/DDBJ whole genome shotgun (WGS) entry which is preliminary data.</text>
</comment>
<dbReference type="SUPFAM" id="SSF51569">
    <property type="entry name" value="Aldolase"/>
    <property type="match status" value="1"/>
</dbReference>
<keyword evidence="9 10" id="KW-0704">Schiff base</keyword>
<evidence type="ECO:0000256" key="9">
    <source>
        <dbReference type="ARBA" id="ARBA00023270"/>
    </source>
</evidence>
<comment type="pathway">
    <text evidence="3 10">Carbohydrate degradation; pentose phosphate pathway; D-glyceraldehyde 3-phosphate and beta-D-fructose 6-phosphate from D-ribose 5-phosphate and D-xylulose 5-phosphate (non-oxidative stage): step 2/3.</text>
</comment>
<comment type="similarity">
    <text evidence="4 10">Belongs to the transaldolase family. Type 2 subfamily.</text>
</comment>
<evidence type="ECO:0000256" key="8">
    <source>
        <dbReference type="ARBA" id="ARBA00023126"/>
    </source>
</evidence>
<sequence>MSNPNTQALSDAGVSIWLDDLSRELIETGEIAQLVEERNVVGLTSNPSIFQAALSKGDRYNKDLAALTAAGKDVEEVVFELTTSDVREACDIFLPIYESTKGVDGRVSIEVDPRLAHDTDETIAQAKQLHDAVGRENVLIKIPATRAGLPAITATIAEGISVNVTLIFSLERYRAVMNAYLEGLEKAHAAGKDLSTIHSVASFFVSRVDTEIDKRLDAIGTSEARGLKGKAGLANARLAYQAFEEVFSTPRWGSLADEGANPQRPLWASTGVKDPAYPDTLYVTELVAADVVNTMPGKTLEATADHGDIHGDTVTGGYELASNLLDDLERIGVSYTEVVELLEEEGVDKFEKAWGELLDGVKAEMAKVSA</sequence>
<dbReference type="GO" id="GO:0005737">
    <property type="term" value="C:cytoplasm"/>
    <property type="evidence" value="ECO:0007669"/>
    <property type="project" value="UniProtKB-SubCell"/>
</dbReference>
<keyword evidence="7 10" id="KW-0808">Transferase</keyword>
<feature type="active site" description="Schiff-base intermediate with substrate" evidence="10">
    <location>
        <position position="141"/>
    </location>
</feature>
<proteinExistence type="inferred from homology"/>
<evidence type="ECO:0000256" key="4">
    <source>
        <dbReference type="ARBA" id="ARBA00008426"/>
    </source>
</evidence>
<dbReference type="Proteomes" id="UP000316747">
    <property type="component" value="Unassembled WGS sequence"/>
</dbReference>
<dbReference type="NCBIfam" id="NF002881">
    <property type="entry name" value="PRK03343.1"/>
    <property type="match status" value="1"/>
</dbReference>
<dbReference type="PIRSF" id="PIRSF036915">
    <property type="entry name" value="Trnald_Bac_Plnt"/>
    <property type="match status" value="1"/>
</dbReference>
<dbReference type="Pfam" id="PF00923">
    <property type="entry name" value="TAL_FSA"/>
    <property type="match status" value="1"/>
</dbReference>
<dbReference type="PANTHER" id="PTHR10683:SF31">
    <property type="entry name" value="TRANSALDOLASE"/>
    <property type="match status" value="1"/>
</dbReference>
<evidence type="ECO:0000256" key="10">
    <source>
        <dbReference type="HAMAP-Rule" id="MF_00493"/>
    </source>
</evidence>
<evidence type="ECO:0000256" key="7">
    <source>
        <dbReference type="ARBA" id="ARBA00022679"/>
    </source>
</evidence>
<evidence type="ECO:0000313" key="11">
    <source>
        <dbReference type="EMBL" id="TQM58221.1"/>
    </source>
</evidence>
<dbReference type="GO" id="GO:0004801">
    <property type="term" value="F:transaldolase activity"/>
    <property type="evidence" value="ECO:0007669"/>
    <property type="project" value="UniProtKB-UniRule"/>
</dbReference>
<accession>A0A543HIP9</accession>
<comment type="subcellular location">
    <subcellularLocation>
        <location evidence="2 10">Cytoplasm</location>
    </subcellularLocation>
</comment>
<protein>
    <recommendedName>
        <fullName evidence="5 10">Transaldolase</fullName>
        <ecNumber evidence="5 10">2.2.1.2</ecNumber>
    </recommendedName>
</protein>
<dbReference type="GO" id="GO:0006098">
    <property type="term" value="P:pentose-phosphate shunt"/>
    <property type="evidence" value="ECO:0007669"/>
    <property type="project" value="UniProtKB-UniRule"/>
</dbReference>
<dbReference type="EMBL" id="VFPM01000003">
    <property type="protein sequence ID" value="TQM58221.1"/>
    <property type="molecule type" value="Genomic_DNA"/>
</dbReference>
<keyword evidence="8 10" id="KW-0570">Pentose shunt</keyword>
<dbReference type="UniPathway" id="UPA00115">
    <property type="reaction ID" value="UER00414"/>
</dbReference>
<dbReference type="HAMAP" id="MF_00493">
    <property type="entry name" value="Transaldolase_2"/>
    <property type="match status" value="1"/>
</dbReference>
<organism evidence="11 12">
    <name type="scientific">Humibacillus xanthopallidus</name>
    <dbReference type="NCBI Taxonomy" id="412689"/>
    <lineage>
        <taxon>Bacteria</taxon>
        <taxon>Bacillati</taxon>
        <taxon>Actinomycetota</taxon>
        <taxon>Actinomycetes</taxon>
        <taxon>Micrococcales</taxon>
        <taxon>Intrasporangiaceae</taxon>
        <taxon>Humibacillus</taxon>
    </lineage>
</organism>
<dbReference type="AlphaFoldDB" id="A0A543HIP9"/>
<evidence type="ECO:0000256" key="3">
    <source>
        <dbReference type="ARBA" id="ARBA00004857"/>
    </source>
</evidence>
<comment type="catalytic activity">
    <reaction evidence="10">
        <text>D-sedoheptulose 7-phosphate + D-glyceraldehyde 3-phosphate = D-erythrose 4-phosphate + beta-D-fructose 6-phosphate</text>
        <dbReference type="Rhea" id="RHEA:17053"/>
        <dbReference type="ChEBI" id="CHEBI:16897"/>
        <dbReference type="ChEBI" id="CHEBI:57483"/>
        <dbReference type="ChEBI" id="CHEBI:57634"/>
        <dbReference type="ChEBI" id="CHEBI:59776"/>
        <dbReference type="EC" id="2.2.1.2"/>
    </reaction>
</comment>
<keyword evidence="12" id="KW-1185">Reference proteome</keyword>
<dbReference type="RefSeq" id="WP_141845586.1">
    <property type="nucleotide sequence ID" value="NZ_VFPM01000003.1"/>
</dbReference>